<evidence type="ECO:0008006" key="3">
    <source>
        <dbReference type="Google" id="ProtNLM"/>
    </source>
</evidence>
<name>A0AAD7E6R3_9AGAR</name>
<evidence type="ECO:0000313" key="2">
    <source>
        <dbReference type="Proteomes" id="UP001218218"/>
    </source>
</evidence>
<proteinExistence type="predicted"/>
<comment type="caution">
    <text evidence="1">The sequence shown here is derived from an EMBL/GenBank/DDBJ whole genome shotgun (WGS) entry which is preliminary data.</text>
</comment>
<protein>
    <recommendedName>
        <fullName evidence="3">BTB domain-containing protein</fullName>
    </recommendedName>
</protein>
<dbReference type="AlphaFoldDB" id="A0AAD7E6R3"/>
<dbReference type="Proteomes" id="UP001218218">
    <property type="component" value="Unassembled WGS sequence"/>
</dbReference>
<organism evidence="1 2">
    <name type="scientific">Mycena albidolilacea</name>
    <dbReference type="NCBI Taxonomy" id="1033008"/>
    <lineage>
        <taxon>Eukaryota</taxon>
        <taxon>Fungi</taxon>
        <taxon>Dikarya</taxon>
        <taxon>Basidiomycota</taxon>
        <taxon>Agaricomycotina</taxon>
        <taxon>Agaricomycetes</taxon>
        <taxon>Agaricomycetidae</taxon>
        <taxon>Agaricales</taxon>
        <taxon>Marasmiineae</taxon>
        <taxon>Mycenaceae</taxon>
        <taxon>Mycena</taxon>
    </lineage>
</organism>
<reference evidence="1" key="1">
    <citation type="submission" date="2023-03" db="EMBL/GenBank/DDBJ databases">
        <title>Massive genome expansion in bonnet fungi (Mycena s.s.) driven by repeated elements and novel gene families across ecological guilds.</title>
        <authorList>
            <consortium name="Lawrence Berkeley National Laboratory"/>
            <person name="Harder C.B."/>
            <person name="Miyauchi S."/>
            <person name="Viragh M."/>
            <person name="Kuo A."/>
            <person name="Thoen E."/>
            <person name="Andreopoulos B."/>
            <person name="Lu D."/>
            <person name="Skrede I."/>
            <person name="Drula E."/>
            <person name="Henrissat B."/>
            <person name="Morin E."/>
            <person name="Kohler A."/>
            <person name="Barry K."/>
            <person name="LaButti K."/>
            <person name="Morin E."/>
            <person name="Salamov A."/>
            <person name="Lipzen A."/>
            <person name="Mereny Z."/>
            <person name="Hegedus B."/>
            <person name="Baldrian P."/>
            <person name="Stursova M."/>
            <person name="Weitz H."/>
            <person name="Taylor A."/>
            <person name="Grigoriev I.V."/>
            <person name="Nagy L.G."/>
            <person name="Martin F."/>
            <person name="Kauserud H."/>
        </authorList>
    </citation>
    <scope>NUCLEOTIDE SEQUENCE</scope>
    <source>
        <strain evidence="1">CBHHK002</strain>
    </source>
</reference>
<dbReference type="EMBL" id="JARIHO010000150">
    <property type="protein sequence ID" value="KAJ7300881.1"/>
    <property type="molecule type" value="Genomic_DNA"/>
</dbReference>
<sequence>MSSARAKPLHKRPRTEYELITRSEMWNSDGNVVLQAQNTQFRVQWSVLARHSSAFRDMQGLPQPDGQPSVNRCPVMEIYDDVQDVKYLLEALYIPSVGFGFRENSTATNLKSSLFRLSGLLSDQGEMARLGSHYLTSIEAYDAEPPQTRIEWYSALHFDIINLATDNNIYSALPLNIEVRGNFNNLFAGIARPDDTMARLSGLDLQRCAVARERLLTKQFQLGCQCALTRQSVLTSYLYGAHLRALALPGRIKRRRDVSLCAASTEHMSESMKAGRSKMWDGLPGFFDLPPWTELKNDT</sequence>
<accession>A0AAD7E6R3</accession>
<keyword evidence="2" id="KW-1185">Reference proteome</keyword>
<gene>
    <name evidence="1" type="ORF">DFH08DRAFT_946266</name>
</gene>
<evidence type="ECO:0000313" key="1">
    <source>
        <dbReference type="EMBL" id="KAJ7300881.1"/>
    </source>
</evidence>